<evidence type="ECO:0000259" key="1">
    <source>
        <dbReference type="Pfam" id="PF10006"/>
    </source>
</evidence>
<keyword evidence="3" id="KW-1185">Reference proteome</keyword>
<name>A0A5C8NWX4_9BACI</name>
<dbReference type="Proteomes" id="UP000321574">
    <property type="component" value="Unassembled WGS sequence"/>
</dbReference>
<gene>
    <name evidence="2" type="ORF">FHP05_06395</name>
</gene>
<feature type="domain" description="DUF2249" evidence="1">
    <location>
        <begin position="14"/>
        <end position="78"/>
    </location>
</feature>
<dbReference type="OrthoDB" id="9798996at2"/>
<evidence type="ECO:0000313" key="3">
    <source>
        <dbReference type="Proteomes" id="UP000321574"/>
    </source>
</evidence>
<dbReference type="AlphaFoldDB" id="A0A5C8NWX4"/>
<sequence>MENVEYAVKIHAPNIEPRFRHQHIFDEFDGMTSGQFMELSNDHDPKPLHYQFMMERKDQFSWEYLEDGPTLWRIAIGKK</sequence>
<evidence type="ECO:0000313" key="2">
    <source>
        <dbReference type="EMBL" id="TXL65747.1"/>
    </source>
</evidence>
<dbReference type="InterPro" id="IPR018720">
    <property type="entry name" value="DUF2249"/>
</dbReference>
<proteinExistence type="predicted"/>
<organism evidence="2 3">
    <name type="scientific">Cerasibacillus terrae</name>
    <dbReference type="NCBI Taxonomy" id="2498845"/>
    <lineage>
        <taxon>Bacteria</taxon>
        <taxon>Bacillati</taxon>
        <taxon>Bacillota</taxon>
        <taxon>Bacilli</taxon>
        <taxon>Bacillales</taxon>
        <taxon>Bacillaceae</taxon>
        <taxon>Cerasibacillus</taxon>
    </lineage>
</organism>
<dbReference type="Pfam" id="PF10006">
    <property type="entry name" value="DUF2249"/>
    <property type="match status" value="1"/>
</dbReference>
<dbReference type="RefSeq" id="WP_147666417.1">
    <property type="nucleotide sequence ID" value="NZ_VDUW01000003.1"/>
</dbReference>
<protein>
    <submittedName>
        <fullName evidence="2">DUF2249 domain-containing protein</fullName>
    </submittedName>
</protein>
<comment type="caution">
    <text evidence="2">The sequence shown here is derived from an EMBL/GenBank/DDBJ whole genome shotgun (WGS) entry which is preliminary data.</text>
</comment>
<accession>A0A5C8NWX4</accession>
<reference evidence="2 3" key="1">
    <citation type="submission" date="2019-06" db="EMBL/GenBank/DDBJ databases">
        <title>Cerasibacillus sp. nov., isolated from maize field.</title>
        <authorList>
            <person name="Lin S.-Y."/>
            <person name="Tsai C.-F."/>
            <person name="Young C.-C."/>
        </authorList>
    </citation>
    <scope>NUCLEOTIDE SEQUENCE [LARGE SCALE GENOMIC DNA]</scope>
    <source>
        <strain evidence="2 3">CC-CFT480</strain>
    </source>
</reference>
<dbReference type="EMBL" id="VDUW01000003">
    <property type="protein sequence ID" value="TXL65747.1"/>
    <property type="molecule type" value="Genomic_DNA"/>
</dbReference>